<feature type="compositionally biased region" description="Polar residues" evidence="1">
    <location>
        <begin position="14"/>
        <end position="23"/>
    </location>
</feature>
<evidence type="ECO:0000256" key="1">
    <source>
        <dbReference type="SAM" id="MobiDB-lite"/>
    </source>
</evidence>
<protein>
    <submittedName>
        <fullName evidence="3">Uncharacterized protein</fullName>
    </submittedName>
</protein>
<evidence type="ECO:0000256" key="2">
    <source>
        <dbReference type="SAM" id="Phobius"/>
    </source>
</evidence>
<reference evidence="3" key="1">
    <citation type="submission" date="2014-09" db="EMBL/GenBank/DDBJ databases">
        <authorList>
            <person name="Magalhaes I.L.F."/>
            <person name="Oliveira U."/>
            <person name="Santos F.R."/>
            <person name="Vidigal T.H.D.A."/>
            <person name="Brescovit A.D."/>
            <person name="Santos A.J."/>
        </authorList>
    </citation>
    <scope>NUCLEOTIDE SEQUENCE</scope>
    <source>
        <tissue evidence="3">Shoot tissue taken approximately 20 cm above the soil surface</tissue>
    </source>
</reference>
<keyword evidence="2" id="KW-0812">Transmembrane</keyword>
<name>A0A0A9GP08_ARUDO</name>
<organism evidence="3">
    <name type="scientific">Arundo donax</name>
    <name type="common">Giant reed</name>
    <name type="synonym">Donax arundinaceus</name>
    <dbReference type="NCBI Taxonomy" id="35708"/>
    <lineage>
        <taxon>Eukaryota</taxon>
        <taxon>Viridiplantae</taxon>
        <taxon>Streptophyta</taxon>
        <taxon>Embryophyta</taxon>
        <taxon>Tracheophyta</taxon>
        <taxon>Spermatophyta</taxon>
        <taxon>Magnoliopsida</taxon>
        <taxon>Liliopsida</taxon>
        <taxon>Poales</taxon>
        <taxon>Poaceae</taxon>
        <taxon>PACMAD clade</taxon>
        <taxon>Arundinoideae</taxon>
        <taxon>Arundineae</taxon>
        <taxon>Arundo</taxon>
    </lineage>
</organism>
<keyword evidence="2" id="KW-0472">Membrane</keyword>
<proteinExistence type="predicted"/>
<evidence type="ECO:0000313" key="3">
    <source>
        <dbReference type="EMBL" id="JAE26212.1"/>
    </source>
</evidence>
<dbReference type="AlphaFoldDB" id="A0A0A9GP08"/>
<keyword evidence="2" id="KW-1133">Transmembrane helix</keyword>
<feature type="transmembrane region" description="Helical" evidence="2">
    <location>
        <begin position="29"/>
        <end position="46"/>
    </location>
</feature>
<reference evidence="3" key="2">
    <citation type="journal article" date="2015" name="Data Brief">
        <title>Shoot transcriptome of the giant reed, Arundo donax.</title>
        <authorList>
            <person name="Barrero R.A."/>
            <person name="Guerrero F.D."/>
            <person name="Moolhuijzen P."/>
            <person name="Goolsby J.A."/>
            <person name="Tidwell J."/>
            <person name="Bellgard S.E."/>
            <person name="Bellgard M.I."/>
        </authorList>
    </citation>
    <scope>NUCLEOTIDE SEQUENCE</scope>
    <source>
        <tissue evidence="3">Shoot tissue taken approximately 20 cm above the soil surface</tissue>
    </source>
</reference>
<accession>A0A0A9GP08</accession>
<feature type="region of interest" description="Disordered" evidence="1">
    <location>
        <begin position="1"/>
        <end position="23"/>
    </location>
</feature>
<sequence>MDSQRSVQRPMRNRATSNPSCTTSASYGLVWWLVATLTLICLLSPASRS</sequence>
<dbReference type="EMBL" id="GBRH01171684">
    <property type="protein sequence ID" value="JAE26212.1"/>
    <property type="molecule type" value="Transcribed_RNA"/>
</dbReference>